<feature type="region of interest" description="Disordered" evidence="7">
    <location>
        <begin position="208"/>
        <end position="235"/>
    </location>
</feature>
<evidence type="ECO:0000256" key="1">
    <source>
        <dbReference type="ARBA" id="ARBA00004123"/>
    </source>
</evidence>
<dbReference type="GO" id="GO:0000981">
    <property type="term" value="F:DNA-binding transcription factor activity, RNA polymerase II-specific"/>
    <property type="evidence" value="ECO:0007669"/>
    <property type="project" value="TreeGrafter"/>
</dbReference>
<feature type="domain" description="BHLH" evidence="8">
    <location>
        <begin position="444"/>
        <end position="499"/>
    </location>
</feature>
<keyword evidence="5" id="KW-0804">Transcription</keyword>
<dbReference type="PROSITE" id="PS50888">
    <property type="entry name" value="BHLH"/>
    <property type="match status" value="1"/>
</dbReference>
<feature type="compositionally biased region" description="Low complexity" evidence="7">
    <location>
        <begin position="910"/>
        <end position="933"/>
    </location>
</feature>
<evidence type="ECO:0000256" key="7">
    <source>
        <dbReference type="SAM" id="MobiDB-lite"/>
    </source>
</evidence>
<accession>A0AA85JZV2</accession>
<feature type="region of interest" description="Disordered" evidence="7">
    <location>
        <begin position="171"/>
        <end position="190"/>
    </location>
</feature>
<dbReference type="PANTHER" id="PTHR45776">
    <property type="entry name" value="MIP04163P"/>
    <property type="match status" value="1"/>
</dbReference>
<feature type="compositionally biased region" description="Polar residues" evidence="7">
    <location>
        <begin position="415"/>
        <end position="429"/>
    </location>
</feature>
<comment type="similarity">
    <text evidence="2">Belongs to the MiT/TFE family.</text>
</comment>
<keyword evidence="4" id="KW-0238">DNA-binding</keyword>
<feature type="region of interest" description="Disordered" evidence="7">
    <location>
        <begin position="681"/>
        <end position="700"/>
    </location>
</feature>
<feature type="compositionally biased region" description="Polar residues" evidence="7">
    <location>
        <begin position="953"/>
        <end position="962"/>
    </location>
</feature>
<dbReference type="Gene3D" id="4.10.280.10">
    <property type="entry name" value="Helix-loop-helix DNA-binding domain"/>
    <property type="match status" value="1"/>
</dbReference>
<evidence type="ECO:0000256" key="6">
    <source>
        <dbReference type="ARBA" id="ARBA00023242"/>
    </source>
</evidence>
<dbReference type="GO" id="GO:0000978">
    <property type="term" value="F:RNA polymerase II cis-regulatory region sequence-specific DNA binding"/>
    <property type="evidence" value="ECO:0007669"/>
    <property type="project" value="TreeGrafter"/>
</dbReference>
<dbReference type="AlphaFoldDB" id="A0AA85JZV2"/>
<dbReference type="WBParaSite" id="TREG1_68350.1">
    <property type="protein sequence ID" value="TREG1_68350.1"/>
    <property type="gene ID" value="TREG1_68350"/>
</dbReference>
<dbReference type="InterPro" id="IPR011598">
    <property type="entry name" value="bHLH_dom"/>
</dbReference>
<keyword evidence="9" id="KW-1185">Reference proteome</keyword>
<keyword evidence="3" id="KW-0805">Transcription regulation</keyword>
<name>A0AA85JZV2_TRIRE</name>
<feature type="region of interest" description="Disordered" evidence="7">
    <location>
        <begin position="707"/>
        <end position="745"/>
    </location>
</feature>
<feature type="region of interest" description="Disordered" evidence="7">
    <location>
        <begin position="568"/>
        <end position="601"/>
    </location>
</feature>
<dbReference type="InterPro" id="IPR036638">
    <property type="entry name" value="HLH_DNA-bd_sf"/>
</dbReference>
<evidence type="ECO:0000256" key="3">
    <source>
        <dbReference type="ARBA" id="ARBA00023015"/>
    </source>
</evidence>
<feature type="region of interest" description="Disordered" evidence="7">
    <location>
        <begin position="375"/>
        <end position="433"/>
    </location>
</feature>
<dbReference type="GO" id="GO:0046983">
    <property type="term" value="F:protein dimerization activity"/>
    <property type="evidence" value="ECO:0007669"/>
    <property type="project" value="InterPro"/>
</dbReference>
<protein>
    <recommendedName>
        <fullName evidence="8">BHLH domain-containing protein</fullName>
    </recommendedName>
</protein>
<feature type="region of interest" description="Disordered" evidence="7">
    <location>
        <begin position="1"/>
        <end position="49"/>
    </location>
</feature>
<feature type="compositionally biased region" description="Acidic residues" evidence="7">
    <location>
        <begin position="967"/>
        <end position="979"/>
    </location>
</feature>
<keyword evidence="6" id="KW-0539">Nucleus</keyword>
<feature type="compositionally biased region" description="Low complexity" evidence="7">
    <location>
        <begin position="389"/>
        <end position="399"/>
    </location>
</feature>
<evidence type="ECO:0000256" key="2">
    <source>
        <dbReference type="ARBA" id="ARBA00008289"/>
    </source>
</evidence>
<feature type="compositionally biased region" description="Polar residues" evidence="7">
    <location>
        <begin position="226"/>
        <end position="235"/>
    </location>
</feature>
<evidence type="ECO:0000256" key="4">
    <source>
        <dbReference type="ARBA" id="ARBA00023125"/>
    </source>
</evidence>
<proteinExistence type="inferred from homology"/>
<evidence type="ECO:0000256" key="5">
    <source>
        <dbReference type="ARBA" id="ARBA00023163"/>
    </source>
</evidence>
<feature type="compositionally biased region" description="Basic residues" evidence="7">
    <location>
        <begin position="898"/>
        <end position="909"/>
    </location>
</feature>
<dbReference type="Proteomes" id="UP000050795">
    <property type="component" value="Unassembled WGS sequence"/>
</dbReference>
<dbReference type="PANTHER" id="PTHR45776:SF2">
    <property type="entry name" value="MIP04163P"/>
    <property type="match status" value="1"/>
</dbReference>
<dbReference type="GO" id="GO:0005634">
    <property type="term" value="C:nucleus"/>
    <property type="evidence" value="ECO:0007669"/>
    <property type="project" value="UniProtKB-SubCell"/>
</dbReference>
<evidence type="ECO:0000313" key="10">
    <source>
        <dbReference type="WBParaSite" id="TREG1_68350.1"/>
    </source>
</evidence>
<sequence length="979" mass="106508">MLSRTSARQQRMRQQTLNEERIAQDQLGPRTSNECRSKGSKLIISSPTTTSHPSLNILLSGSQAPTQHIDDTSKLSSQYNRGFGASALLASLNASGQQYQNTATHPTRFFLSQEDSQSMVSSVLQEKSNQQLNSSVDNCKSSLITSNASANAPANQHSVDSRNSIHLMTAANTSNATSTTNTTITGNSGINATNKAVSQTVPMHFTEHSSAQRHVQSHLHSKHSSFDGTSPNTQIKSNSELSVLEMGSNDSPTPSDMNSPVESCFANIMEDQGSDSFDLNNITPSINLSSSVGVSDSTIDFSHQTTDSSERLQQSVTTTMPIVTNKLDSLAQISPMDINSIFRKENTKSNRDEACMKVSSSCPAVVPEDLQHMLDSTSPVQSGSRAPQSVLSESGSSPSGCMNNSSETAGIPMNHGSSGVGNLSSSAGNRSADDQRVAWIKDRTKKDSHNRIERKRRDYINCQIAELGSLLPEDMFRDGDGKKNKGNILKNSVEFICLLRSELAQIPEVRRETSLAAKVIGQLVKRIQELESITNMSSSQQHNSRSNSDYQSLLQEWVMLHENNLQNSMSIGTNSSPVTRHSFPQTDTAGSSSPGLSSVGTEEMINSDTKVAFSNSVPVPIVGSAPVPSNPLGSCSRMNSPISNMNLVSRPTAGSAVTDSPLRLMRTRCTSLTVSTIGANSFSGDGNMPGGGSSTSSGIRLHGSEYQSQANRLRSQRVLQQPHQSPQLRIFQPNNQSGMTSQGALRNSQFQSKHIPQNHYPSSSLSPQHHFNMQRQVIPSPSGLAGGSNRSQELNNSSHCLSASLPVNVNPLLCGLQDPDISDITDDKCSQMYLFDSSSSFIPQLKSEPICETDSAYNAMHSLGLDLCHGNTGNTILEPVTQFDPIIASVVQTAQHHPQQHRQQHHHHQQQQSQATHHQHPTHQYYHHQQQQHQYHHHQQQQHPSLNHPGIPSSKTLDSSTPPIGLDIDDFQFDDVPME</sequence>
<organism evidence="9 10">
    <name type="scientific">Trichobilharzia regenti</name>
    <name type="common">Nasal bird schistosome</name>
    <dbReference type="NCBI Taxonomy" id="157069"/>
    <lineage>
        <taxon>Eukaryota</taxon>
        <taxon>Metazoa</taxon>
        <taxon>Spiralia</taxon>
        <taxon>Lophotrochozoa</taxon>
        <taxon>Platyhelminthes</taxon>
        <taxon>Trematoda</taxon>
        <taxon>Digenea</taxon>
        <taxon>Strigeidida</taxon>
        <taxon>Schistosomatoidea</taxon>
        <taxon>Schistosomatidae</taxon>
        <taxon>Trichobilharzia</taxon>
    </lineage>
</organism>
<dbReference type="SMART" id="SM00353">
    <property type="entry name" value="HLH"/>
    <property type="match status" value="1"/>
</dbReference>
<reference evidence="10" key="2">
    <citation type="submission" date="2023-11" db="UniProtKB">
        <authorList>
            <consortium name="WormBaseParasite"/>
        </authorList>
    </citation>
    <scope>IDENTIFICATION</scope>
</reference>
<comment type="subcellular location">
    <subcellularLocation>
        <location evidence="1">Nucleus</location>
    </subcellularLocation>
</comment>
<evidence type="ECO:0000313" key="9">
    <source>
        <dbReference type="Proteomes" id="UP000050795"/>
    </source>
</evidence>
<feature type="region of interest" description="Disordered" evidence="7">
    <location>
        <begin position="892"/>
        <end position="979"/>
    </location>
</feature>
<feature type="compositionally biased region" description="Polar residues" evidence="7">
    <location>
        <begin position="1"/>
        <end position="17"/>
    </location>
</feature>
<feature type="compositionally biased region" description="Polar residues" evidence="7">
    <location>
        <begin position="375"/>
        <end position="387"/>
    </location>
</feature>
<dbReference type="Pfam" id="PF00010">
    <property type="entry name" value="HLH"/>
    <property type="match status" value="1"/>
</dbReference>
<evidence type="ECO:0000259" key="8">
    <source>
        <dbReference type="PROSITE" id="PS50888"/>
    </source>
</evidence>
<dbReference type="SUPFAM" id="SSF47459">
    <property type="entry name" value="HLH, helix-loop-helix DNA-binding domain"/>
    <property type="match status" value="1"/>
</dbReference>
<reference evidence="9" key="1">
    <citation type="submission" date="2022-06" db="EMBL/GenBank/DDBJ databases">
        <authorList>
            <person name="Berger JAMES D."/>
            <person name="Berger JAMES D."/>
        </authorList>
    </citation>
    <scope>NUCLEOTIDE SEQUENCE [LARGE SCALE GENOMIC DNA]</scope>
</reference>